<dbReference type="AlphaFoldDB" id="A0A382JHP5"/>
<evidence type="ECO:0000313" key="1">
    <source>
        <dbReference type="EMBL" id="SVC11185.1"/>
    </source>
</evidence>
<proteinExistence type="predicted"/>
<sequence>MHNIIFGILFLSNLLLSPVIFAEENEEEQLSISSMLKDLRGETNENQDYIPSAIKNLRKEIQDHPISIERSGLSFYCRDYPDLVEKGVCWCGTEDLLYEEQLQIEKSLIDQFSACWVMPAGVMLEKGMTMKVSAEYNEDGTLKPESVTLLETNIAESNTFYKPIVESTLYSMCKKIDLPPEEYSYWEKVIINFDFSNIN</sequence>
<protein>
    <submittedName>
        <fullName evidence="1">Uncharacterized protein</fullName>
    </submittedName>
</protein>
<dbReference type="EMBL" id="UINC01074213">
    <property type="protein sequence ID" value="SVC11185.1"/>
    <property type="molecule type" value="Genomic_DNA"/>
</dbReference>
<accession>A0A382JHP5</accession>
<name>A0A382JHP5_9ZZZZ</name>
<reference evidence="1" key="1">
    <citation type="submission" date="2018-05" db="EMBL/GenBank/DDBJ databases">
        <authorList>
            <person name="Lanie J.A."/>
            <person name="Ng W.-L."/>
            <person name="Kazmierczak K.M."/>
            <person name="Andrzejewski T.M."/>
            <person name="Davidsen T.M."/>
            <person name="Wayne K.J."/>
            <person name="Tettelin H."/>
            <person name="Glass J.I."/>
            <person name="Rusch D."/>
            <person name="Podicherti R."/>
            <person name="Tsui H.-C.T."/>
            <person name="Winkler M.E."/>
        </authorList>
    </citation>
    <scope>NUCLEOTIDE SEQUENCE</scope>
</reference>
<organism evidence="1">
    <name type="scientific">marine metagenome</name>
    <dbReference type="NCBI Taxonomy" id="408172"/>
    <lineage>
        <taxon>unclassified sequences</taxon>
        <taxon>metagenomes</taxon>
        <taxon>ecological metagenomes</taxon>
    </lineage>
</organism>
<gene>
    <name evidence="1" type="ORF">METZ01_LOCUS264039</name>
</gene>